<protein>
    <submittedName>
        <fullName evidence="2">Uncharacterized protein</fullName>
    </submittedName>
</protein>
<dbReference type="EMBL" id="MN448289">
    <property type="protein sequence ID" value="QFG74622.1"/>
    <property type="molecule type" value="Genomic_DNA"/>
</dbReference>
<name>A0A5J6VKM2_9VIRU</name>
<proteinExistence type="predicted"/>
<keyword evidence="1" id="KW-0175">Coiled coil</keyword>
<sequence>MNSSSELEIIAHFPLEYNDIYESTNELFIKNTTHLEIEELREEINLLNKELEIYKIEENNMVDINSNNSSKCWWCKHSFNTSKVELPELYIESKFYCIGQFCSYNCAKSYNNDLNDENVAKRNSLLHYHYKLTYDKNINIKSAPSWKLLKEFGGILNIKKFRKNFICPCIEYEYLQPPLVSRYSQVEVNNKNSSKTNNYVLKRSKPIKTSKYSLEKSMGLKIINNN</sequence>
<feature type="coiled-coil region" evidence="1">
    <location>
        <begin position="30"/>
        <end position="57"/>
    </location>
</feature>
<accession>A0A5J6VKM2</accession>
<evidence type="ECO:0000313" key="2">
    <source>
        <dbReference type="EMBL" id="QFG74622.1"/>
    </source>
</evidence>
<evidence type="ECO:0000256" key="1">
    <source>
        <dbReference type="SAM" id="Coils"/>
    </source>
</evidence>
<reference evidence="2" key="1">
    <citation type="journal article" date="2019" name="Philos. Trans. R. Soc. Lond., B, Biol. Sci.">
        <title>Targeted metagenomic recovery of four divergent viruses reveals shared and distinctive characteristics of giant viruses of marine eukaryotes.</title>
        <authorList>
            <person name="Needham D.M."/>
            <person name="Poirier C."/>
            <person name="Hehenberger E."/>
            <person name="Jimenez V."/>
            <person name="Swalwell J.E."/>
            <person name="Santoro A.E."/>
            <person name="Worden A.Z."/>
        </authorList>
    </citation>
    <scope>NUCLEOTIDE SEQUENCE</scope>
    <source>
        <strain evidence="2">MPacV-611</strain>
    </source>
</reference>
<organism evidence="2">
    <name type="scientific">Megaviridae environmental sample</name>
    <dbReference type="NCBI Taxonomy" id="1737588"/>
    <lineage>
        <taxon>Viruses</taxon>
        <taxon>Varidnaviria</taxon>
        <taxon>Bamfordvirae</taxon>
        <taxon>Nucleocytoviricota</taxon>
        <taxon>Megaviricetes</taxon>
        <taxon>Imitervirales</taxon>
        <taxon>Mimiviridae</taxon>
        <taxon>environmental samples</taxon>
    </lineage>
</organism>